<evidence type="ECO:0000313" key="3">
    <source>
        <dbReference type="Proteomes" id="UP000197097"/>
    </source>
</evidence>
<reference evidence="2 3" key="1">
    <citation type="journal article" date="2002" name="Int. J. Syst. Evol. Microbiol.">
        <title>Sphingopyxis witflariensis sp. nov., isolated from activated sludge.</title>
        <authorList>
            <person name="Kampfer P."/>
            <person name="Witzenberger R."/>
            <person name="Denner E.B."/>
            <person name="Busse H.J."/>
            <person name="Neef A."/>
        </authorList>
    </citation>
    <scope>NUCLEOTIDE SEQUENCE [LARGE SCALE GENOMIC DNA]</scope>
    <source>
        <strain evidence="2 3">DSM 14551</strain>
    </source>
</reference>
<feature type="compositionally biased region" description="Polar residues" evidence="1">
    <location>
        <begin position="66"/>
        <end position="76"/>
    </location>
</feature>
<evidence type="ECO:0000313" key="2">
    <source>
        <dbReference type="EMBL" id="OWR00965.1"/>
    </source>
</evidence>
<gene>
    <name evidence="2" type="ORF">CDQ91_00605</name>
</gene>
<keyword evidence="3" id="KW-1185">Reference proteome</keyword>
<dbReference type="Pfam" id="PF05930">
    <property type="entry name" value="Phage_AlpA"/>
    <property type="match status" value="1"/>
</dbReference>
<dbReference type="RefSeq" id="WP_088470771.1">
    <property type="nucleotide sequence ID" value="NZ_NISJ01000001.1"/>
</dbReference>
<name>A0A246K524_9SPHN</name>
<feature type="region of interest" description="Disordered" evidence="1">
    <location>
        <begin position="1"/>
        <end position="20"/>
    </location>
</feature>
<feature type="region of interest" description="Disordered" evidence="1">
    <location>
        <begin position="52"/>
        <end position="84"/>
    </location>
</feature>
<dbReference type="Gene3D" id="1.10.238.160">
    <property type="match status" value="1"/>
</dbReference>
<dbReference type="AlphaFoldDB" id="A0A246K524"/>
<comment type="caution">
    <text evidence="2">The sequence shown here is derived from an EMBL/GenBank/DDBJ whole genome shotgun (WGS) entry which is preliminary data.</text>
</comment>
<dbReference type="InterPro" id="IPR010260">
    <property type="entry name" value="AlpA"/>
</dbReference>
<protein>
    <submittedName>
        <fullName evidence="2">Uncharacterized protein</fullName>
    </submittedName>
</protein>
<sequence length="139" mass="15074">MYSKAISPRKSKQAPASAGFGGESALVEELAKLISASPSALELIAEALDRNQPKKHESYSPCLRCGSNSKTDNVTPAPSEPDDPLVPLDVVKRIAGLGKTKIYDLIRQGKFPEPFKPGGTSSRWSLAEVKRWREELQPG</sequence>
<proteinExistence type="predicted"/>
<accession>A0A246K524</accession>
<dbReference type="EMBL" id="NISJ01000001">
    <property type="protein sequence ID" value="OWR00965.1"/>
    <property type="molecule type" value="Genomic_DNA"/>
</dbReference>
<evidence type="ECO:0000256" key="1">
    <source>
        <dbReference type="SAM" id="MobiDB-lite"/>
    </source>
</evidence>
<organism evidence="2 3">
    <name type="scientific">Sphingopyxis witflariensis</name>
    <dbReference type="NCBI Taxonomy" id="173675"/>
    <lineage>
        <taxon>Bacteria</taxon>
        <taxon>Pseudomonadati</taxon>
        <taxon>Pseudomonadota</taxon>
        <taxon>Alphaproteobacteria</taxon>
        <taxon>Sphingomonadales</taxon>
        <taxon>Sphingomonadaceae</taxon>
        <taxon>Sphingopyxis</taxon>
    </lineage>
</organism>
<dbReference type="OrthoDB" id="1525365at2"/>
<dbReference type="Proteomes" id="UP000197097">
    <property type="component" value="Unassembled WGS sequence"/>
</dbReference>